<dbReference type="ExpressionAtlas" id="A0A2K1XAD5">
    <property type="expression patterns" value="baseline and differential"/>
</dbReference>
<sequence>MSANLQEIVISRHDIAMSSTGQSHCGWHNSTMADTSEEIHSGSLDSMMAATSEEINVSNRQTVPKFPKVPSTIRQIKQNEECYDPSLVSIGPYHNGKDELKEMQKLKVSFARQFVKDCVNDVNQERYKEKYQEMYRRVEQVASRVRKYYIENESSQLKNEEFAQMMFFDGCFILQFLFCLLKQPEKLKMSSHDVVLVARDLFLLENQLPFEVLNELTRLRFGGENMELFEAFFKHIRSMPTQRESCREKTKKLLLTISNFFRRILPSTNPKGQESEMTAPRKPAAHLLELFHLTFVGSKDVPDASTRKSWYRDDSRKTWSGRYFPAKELRNVGIHFKPSKTSLFTDVEFRRTVLAGRLYIPPLSIDDSTKPLLLNLVAYEAFLGAPHDWVTSYVCFMDSLIDNPEDVNELRTKGILFSTLGNDKQVAELFNQISDYLVPNPYAYVEVKSAIESHYRNGFKRWILHYKGPIYSSVLKYSFIYGLIVSAIKAYVVIVPTNPDLGICKMPATNFTLNP</sequence>
<protein>
    <submittedName>
        <fullName evidence="1">Uncharacterized protein</fullName>
    </submittedName>
</protein>
<organism evidence="1 2">
    <name type="scientific">Populus trichocarpa</name>
    <name type="common">Western balsam poplar</name>
    <name type="synonym">Populus balsamifera subsp. trichocarpa</name>
    <dbReference type="NCBI Taxonomy" id="3694"/>
    <lineage>
        <taxon>Eukaryota</taxon>
        <taxon>Viridiplantae</taxon>
        <taxon>Streptophyta</taxon>
        <taxon>Embryophyta</taxon>
        <taxon>Tracheophyta</taxon>
        <taxon>Spermatophyta</taxon>
        <taxon>Magnoliopsida</taxon>
        <taxon>eudicotyledons</taxon>
        <taxon>Gunneridae</taxon>
        <taxon>Pentapetalae</taxon>
        <taxon>rosids</taxon>
        <taxon>fabids</taxon>
        <taxon>Malpighiales</taxon>
        <taxon>Salicaceae</taxon>
        <taxon>Saliceae</taxon>
        <taxon>Populus</taxon>
    </lineage>
</organism>
<dbReference type="InParanoid" id="A0A2K1XAD5"/>
<accession>A0A2K1XAD5</accession>
<dbReference type="STRING" id="3694.A0A2K1XAD5"/>
<keyword evidence="2" id="KW-1185">Reference proteome</keyword>
<name>A0A2K1XAD5_POPTR</name>
<dbReference type="AlphaFoldDB" id="A0A2K1XAD5"/>
<dbReference type="PANTHER" id="PTHR31549">
    <property type="entry name" value="PROTEIN, PUTATIVE (DUF247)-RELATED-RELATED"/>
    <property type="match status" value="1"/>
</dbReference>
<dbReference type="Proteomes" id="UP000006729">
    <property type="component" value="Chromosome 16"/>
</dbReference>
<reference evidence="1 2" key="1">
    <citation type="journal article" date="2006" name="Science">
        <title>The genome of black cottonwood, Populus trichocarpa (Torr. &amp; Gray).</title>
        <authorList>
            <person name="Tuskan G.A."/>
            <person name="Difazio S."/>
            <person name="Jansson S."/>
            <person name="Bohlmann J."/>
            <person name="Grigoriev I."/>
            <person name="Hellsten U."/>
            <person name="Putnam N."/>
            <person name="Ralph S."/>
            <person name="Rombauts S."/>
            <person name="Salamov A."/>
            <person name="Schein J."/>
            <person name="Sterck L."/>
            <person name="Aerts A."/>
            <person name="Bhalerao R.R."/>
            <person name="Bhalerao R.P."/>
            <person name="Blaudez D."/>
            <person name="Boerjan W."/>
            <person name="Brun A."/>
            <person name="Brunner A."/>
            <person name="Busov V."/>
            <person name="Campbell M."/>
            <person name="Carlson J."/>
            <person name="Chalot M."/>
            <person name="Chapman J."/>
            <person name="Chen G.L."/>
            <person name="Cooper D."/>
            <person name="Coutinho P.M."/>
            <person name="Couturier J."/>
            <person name="Covert S."/>
            <person name="Cronk Q."/>
            <person name="Cunningham R."/>
            <person name="Davis J."/>
            <person name="Degroeve S."/>
            <person name="Dejardin A."/>
            <person name="Depamphilis C."/>
            <person name="Detter J."/>
            <person name="Dirks B."/>
            <person name="Dubchak I."/>
            <person name="Duplessis S."/>
            <person name="Ehlting J."/>
            <person name="Ellis B."/>
            <person name="Gendler K."/>
            <person name="Goodstein D."/>
            <person name="Gribskov M."/>
            <person name="Grimwood J."/>
            <person name="Groover A."/>
            <person name="Gunter L."/>
            <person name="Hamberger B."/>
            <person name="Heinze B."/>
            <person name="Helariutta Y."/>
            <person name="Henrissat B."/>
            <person name="Holligan D."/>
            <person name="Holt R."/>
            <person name="Huang W."/>
            <person name="Islam-Faridi N."/>
            <person name="Jones S."/>
            <person name="Jones-Rhoades M."/>
            <person name="Jorgensen R."/>
            <person name="Joshi C."/>
            <person name="Kangasjarvi J."/>
            <person name="Karlsson J."/>
            <person name="Kelleher C."/>
            <person name="Kirkpatrick R."/>
            <person name="Kirst M."/>
            <person name="Kohler A."/>
            <person name="Kalluri U."/>
            <person name="Larimer F."/>
            <person name="Leebens-Mack J."/>
            <person name="Leple J.C."/>
            <person name="Locascio P."/>
            <person name="Lou Y."/>
            <person name="Lucas S."/>
            <person name="Martin F."/>
            <person name="Montanini B."/>
            <person name="Napoli C."/>
            <person name="Nelson D.R."/>
            <person name="Nelson C."/>
            <person name="Nieminen K."/>
            <person name="Nilsson O."/>
            <person name="Pereda V."/>
            <person name="Peter G."/>
            <person name="Philippe R."/>
            <person name="Pilate G."/>
            <person name="Poliakov A."/>
            <person name="Razumovskaya J."/>
            <person name="Richardson P."/>
            <person name="Rinaldi C."/>
            <person name="Ritland K."/>
            <person name="Rouze P."/>
            <person name="Ryaboy D."/>
            <person name="Schmutz J."/>
            <person name="Schrader J."/>
            <person name="Segerman B."/>
            <person name="Shin H."/>
            <person name="Siddiqui A."/>
            <person name="Sterky F."/>
            <person name="Terry A."/>
            <person name="Tsai C.J."/>
            <person name="Uberbacher E."/>
            <person name="Unneberg P."/>
            <person name="Vahala J."/>
            <person name="Wall K."/>
            <person name="Wessler S."/>
            <person name="Yang G."/>
            <person name="Yin T."/>
            <person name="Douglas C."/>
            <person name="Marra M."/>
            <person name="Sandberg G."/>
            <person name="Van de Peer Y."/>
            <person name="Rokhsar D."/>
        </authorList>
    </citation>
    <scope>NUCLEOTIDE SEQUENCE [LARGE SCALE GENOMIC DNA]</scope>
    <source>
        <strain evidence="2">cv. Nisqually</strain>
    </source>
</reference>
<evidence type="ECO:0000313" key="1">
    <source>
        <dbReference type="EMBL" id="PNS97754.1"/>
    </source>
</evidence>
<gene>
    <name evidence="1" type="ORF">POPTR_016G039600</name>
</gene>
<dbReference type="Pfam" id="PF03140">
    <property type="entry name" value="DUF247"/>
    <property type="match status" value="1"/>
</dbReference>
<dbReference type="OMA" id="YMSTSAM"/>
<dbReference type="PANTHER" id="PTHR31549:SF149">
    <property type="entry name" value="ISOPRENOID SYNTHASE DOMAIN-CONTAINING PROTEIN"/>
    <property type="match status" value="1"/>
</dbReference>
<proteinExistence type="predicted"/>
<dbReference type="EMBL" id="CM009305">
    <property type="protein sequence ID" value="PNS97754.1"/>
    <property type="molecule type" value="Genomic_DNA"/>
</dbReference>
<dbReference type="InterPro" id="IPR004158">
    <property type="entry name" value="DUF247_pln"/>
</dbReference>
<dbReference type="Gramene" id="Potri.016G039600.1.v4.1">
    <property type="protein sequence ID" value="Potri.016G039600.1.v4.1"/>
    <property type="gene ID" value="Potri.016G039600.v4.1"/>
</dbReference>
<evidence type="ECO:0000313" key="2">
    <source>
        <dbReference type="Proteomes" id="UP000006729"/>
    </source>
</evidence>